<dbReference type="Proteomes" id="UP001108240">
    <property type="component" value="Unplaced"/>
</dbReference>
<protein>
    <submittedName>
        <fullName evidence="10">Sideroflexin 4</fullName>
    </submittedName>
</protein>
<evidence type="ECO:0000256" key="7">
    <source>
        <dbReference type="ARBA" id="ARBA00023128"/>
    </source>
</evidence>
<dbReference type="Pfam" id="PF03820">
    <property type="entry name" value="SFXNs"/>
    <property type="match status" value="1"/>
</dbReference>
<keyword evidence="6 9" id="KW-1133">Transmembrane helix</keyword>
<evidence type="ECO:0000256" key="9">
    <source>
        <dbReference type="SAM" id="Phobius"/>
    </source>
</evidence>
<dbReference type="Ensembl" id="ENSCCRT00000135111.1">
    <property type="protein sequence ID" value="ENSCCRP00000166157.1"/>
    <property type="gene ID" value="ENSCCRG00000078886.1"/>
</dbReference>
<evidence type="ECO:0000313" key="10">
    <source>
        <dbReference type="Ensembl" id="ENSCCRP00000166157.1"/>
    </source>
</evidence>
<proteinExistence type="inferred from homology"/>
<keyword evidence="7" id="KW-0496">Mitochondrion</keyword>
<keyword evidence="3" id="KW-0813">Transport</keyword>
<feature type="transmembrane region" description="Helical" evidence="9">
    <location>
        <begin position="109"/>
        <end position="127"/>
    </location>
</feature>
<feature type="transmembrane region" description="Helical" evidence="9">
    <location>
        <begin position="29"/>
        <end position="53"/>
    </location>
</feature>
<keyword evidence="11" id="KW-1185">Reference proteome</keyword>
<evidence type="ECO:0000256" key="8">
    <source>
        <dbReference type="ARBA" id="ARBA00023136"/>
    </source>
</evidence>
<dbReference type="PANTHER" id="PTHR11153">
    <property type="entry name" value="SIDEROFLEXIN"/>
    <property type="match status" value="1"/>
</dbReference>
<keyword evidence="8 9" id="KW-0472">Membrane</keyword>
<keyword evidence="4 9" id="KW-0812">Transmembrane</keyword>
<comment type="similarity">
    <text evidence="2">Belongs to the sideroflexin family.</text>
</comment>
<evidence type="ECO:0000256" key="4">
    <source>
        <dbReference type="ARBA" id="ARBA00022692"/>
    </source>
</evidence>
<dbReference type="GO" id="GO:0005743">
    <property type="term" value="C:mitochondrial inner membrane"/>
    <property type="evidence" value="ECO:0007669"/>
    <property type="project" value="TreeGrafter"/>
</dbReference>
<evidence type="ECO:0000256" key="6">
    <source>
        <dbReference type="ARBA" id="ARBA00022989"/>
    </source>
</evidence>
<evidence type="ECO:0000256" key="1">
    <source>
        <dbReference type="ARBA" id="ARBA00004225"/>
    </source>
</evidence>
<sequence length="157" mass="17289">DPSSVSRFNHANRNATATKDNKMSMKQSILIVGTVAYSTFAGVREIFVTVLGYNTIEIVRVVRSKEADNGIRVFDSNGNLVGVSKAAGSKDINETLVQRNPMIIAPVRHISSAIIFGLMIPVSFSLFPQVGKIKKENLEEEFQSLDGNSELFYHRGL</sequence>
<dbReference type="GO" id="GO:1990542">
    <property type="term" value="P:mitochondrial transmembrane transport"/>
    <property type="evidence" value="ECO:0007669"/>
    <property type="project" value="TreeGrafter"/>
</dbReference>
<dbReference type="InterPro" id="IPR004686">
    <property type="entry name" value="Mtc"/>
</dbReference>
<dbReference type="PANTHER" id="PTHR11153:SF3">
    <property type="entry name" value="SIDEROFLEXIN-4"/>
    <property type="match status" value="1"/>
</dbReference>
<dbReference type="GO" id="GO:0006865">
    <property type="term" value="P:amino acid transport"/>
    <property type="evidence" value="ECO:0007669"/>
    <property type="project" value="UniProtKB-KW"/>
</dbReference>
<accession>A0A9J8C8H5</accession>
<dbReference type="AlphaFoldDB" id="A0A9J8C8H5"/>
<dbReference type="GeneTree" id="ENSGT01030000234641"/>
<evidence type="ECO:0000256" key="5">
    <source>
        <dbReference type="ARBA" id="ARBA00022970"/>
    </source>
</evidence>
<evidence type="ECO:0000256" key="3">
    <source>
        <dbReference type="ARBA" id="ARBA00022448"/>
    </source>
</evidence>
<reference evidence="10" key="1">
    <citation type="submission" date="2025-08" db="UniProtKB">
        <authorList>
            <consortium name="Ensembl"/>
        </authorList>
    </citation>
    <scope>IDENTIFICATION</scope>
</reference>
<reference evidence="10" key="2">
    <citation type="submission" date="2025-09" db="UniProtKB">
        <authorList>
            <consortium name="Ensembl"/>
        </authorList>
    </citation>
    <scope>IDENTIFICATION</scope>
</reference>
<evidence type="ECO:0000256" key="2">
    <source>
        <dbReference type="ARBA" id="ARBA00005974"/>
    </source>
</evidence>
<dbReference type="GO" id="GO:0015075">
    <property type="term" value="F:monoatomic ion transmembrane transporter activity"/>
    <property type="evidence" value="ECO:0007669"/>
    <property type="project" value="InterPro"/>
</dbReference>
<keyword evidence="5" id="KW-0029">Amino-acid transport</keyword>
<comment type="subcellular location">
    <subcellularLocation>
        <location evidence="1">Mitochondrion membrane</location>
        <topology evidence="1">Multi-pass membrane protein</topology>
    </subcellularLocation>
</comment>
<name>A0A9J8C8H5_CYPCA</name>
<organism evidence="10 11">
    <name type="scientific">Cyprinus carpio carpio</name>
    <dbReference type="NCBI Taxonomy" id="630221"/>
    <lineage>
        <taxon>Eukaryota</taxon>
        <taxon>Metazoa</taxon>
        <taxon>Chordata</taxon>
        <taxon>Craniata</taxon>
        <taxon>Vertebrata</taxon>
        <taxon>Euteleostomi</taxon>
        <taxon>Actinopterygii</taxon>
        <taxon>Neopterygii</taxon>
        <taxon>Teleostei</taxon>
        <taxon>Ostariophysi</taxon>
        <taxon>Cypriniformes</taxon>
        <taxon>Cyprinidae</taxon>
        <taxon>Cyprininae</taxon>
        <taxon>Cyprinus</taxon>
    </lineage>
</organism>
<evidence type="ECO:0000313" key="11">
    <source>
        <dbReference type="Proteomes" id="UP001108240"/>
    </source>
</evidence>